<dbReference type="GO" id="GO:0006397">
    <property type="term" value="P:mRNA processing"/>
    <property type="evidence" value="ECO:0007669"/>
    <property type="project" value="UniProtKB-KW"/>
</dbReference>
<evidence type="ECO:0000256" key="2">
    <source>
        <dbReference type="PROSITE-ProRule" id="PRU00047"/>
    </source>
</evidence>
<dbReference type="GO" id="GO:0003676">
    <property type="term" value="F:nucleic acid binding"/>
    <property type="evidence" value="ECO:0007669"/>
    <property type="project" value="InterPro"/>
</dbReference>
<dbReference type="InterPro" id="IPR036875">
    <property type="entry name" value="Znf_CCHC_sf"/>
</dbReference>
<feature type="compositionally biased region" description="Acidic residues" evidence="3">
    <location>
        <begin position="512"/>
        <end position="524"/>
    </location>
</feature>
<evidence type="ECO:0000313" key="6">
    <source>
        <dbReference type="Proteomes" id="UP001175228"/>
    </source>
</evidence>
<gene>
    <name evidence="5" type="ORF">EDD18DRAFT_1389312</name>
</gene>
<dbReference type="SUPFAM" id="SSF57756">
    <property type="entry name" value="Retrovirus zinc finger-like domains"/>
    <property type="match status" value="1"/>
</dbReference>
<dbReference type="SMART" id="SM00343">
    <property type="entry name" value="ZnF_C2HC"/>
    <property type="match status" value="1"/>
</dbReference>
<dbReference type="GO" id="GO:0008270">
    <property type="term" value="F:zinc ion binding"/>
    <property type="evidence" value="ECO:0007669"/>
    <property type="project" value="UniProtKB-KW"/>
</dbReference>
<feature type="region of interest" description="Disordered" evidence="3">
    <location>
        <begin position="570"/>
        <end position="607"/>
    </location>
</feature>
<dbReference type="PROSITE" id="PS50158">
    <property type="entry name" value="ZF_CCHC"/>
    <property type="match status" value="1"/>
</dbReference>
<dbReference type="InterPro" id="IPR005162">
    <property type="entry name" value="Retrotrans_gag_dom"/>
</dbReference>
<evidence type="ECO:0000313" key="5">
    <source>
        <dbReference type="EMBL" id="KAK0475341.1"/>
    </source>
</evidence>
<evidence type="ECO:0000259" key="4">
    <source>
        <dbReference type="PROSITE" id="PS50158"/>
    </source>
</evidence>
<accession>A0AA39P0Y1</accession>
<dbReference type="Proteomes" id="UP001175228">
    <property type="component" value="Unassembled WGS sequence"/>
</dbReference>
<sequence>MSHNLPPDDPLLAQLTTVLSLEAYHALEPILQSLATCVISVENAANVAQQNLAQQNPLPQLQEALQTAFTGANFTVQTSGTNAGGHASTLRIDLPVFKGTHNENICAWLSILDDQLSASHIAVADHTVSASGLLCDNAQTWYLALKWTNNDRPLSWDDFHAVLLQEFDSPTWIDELRSEMDRVHYSGDVSNYCLKFQRVEMQISEDKMMFGDRKYFFLKHLPHDLQAIGEFSHVLQHRHPKDKSKDKCYGCGKIGHYIRECRTTHRPAPQNPSQPGPSCPCQPMFLLNSGAETNTLDGEAEKFLQDMVDQLVKDTDEDQAFYLNKGKMEAYTLTSPLLNLDPESPSDDPLPIYDVYIACHINRCHRFLGSPHYITAKAIVDTGSGSSYILRKKAEEIKVEIMEITPWEVHGPIKEVMLAYILEEGSGFWYDLLLGHNWMRCYNAKPNWLDNTVDLTCLKTHCSFTMHANPSSSFNSNLEAFPLAADATSNDAPPPEDDNYADLPEPTKIDSNDEETDYDADSEDSDTKTLVDQTIPADDSVSKAPHVNMKGLGAKLKALAMKACPKVFRKKVGNPPDRKWSLNIETGDNPPVKICGRPHSPPKHEAI</sequence>
<evidence type="ECO:0000256" key="3">
    <source>
        <dbReference type="SAM" id="MobiDB-lite"/>
    </source>
</evidence>
<keyword evidence="1" id="KW-0507">mRNA processing</keyword>
<keyword evidence="2" id="KW-0863">Zinc-finger</keyword>
<dbReference type="InterPro" id="IPR001878">
    <property type="entry name" value="Znf_CCHC"/>
</dbReference>
<evidence type="ECO:0000256" key="1">
    <source>
        <dbReference type="ARBA" id="ARBA00022664"/>
    </source>
</evidence>
<organism evidence="5 6">
    <name type="scientific">Armillaria luteobubalina</name>
    <dbReference type="NCBI Taxonomy" id="153913"/>
    <lineage>
        <taxon>Eukaryota</taxon>
        <taxon>Fungi</taxon>
        <taxon>Dikarya</taxon>
        <taxon>Basidiomycota</taxon>
        <taxon>Agaricomycotina</taxon>
        <taxon>Agaricomycetes</taxon>
        <taxon>Agaricomycetidae</taxon>
        <taxon>Agaricales</taxon>
        <taxon>Marasmiineae</taxon>
        <taxon>Physalacriaceae</taxon>
        <taxon>Armillaria</taxon>
    </lineage>
</organism>
<reference evidence="5" key="1">
    <citation type="submission" date="2023-06" db="EMBL/GenBank/DDBJ databases">
        <authorList>
            <consortium name="Lawrence Berkeley National Laboratory"/>
            <person name="Ahrendt S."/>
            <person name="Sahu N."/>
            <person name="Indic B."/>
            <person name="Wong-Bajracharya J."/>
            <person name="Merenyi Z."/>
            <person name="Ke H.-M."/>
            <person name="Monk M."/>
            <person name="Kocsube S."/>
            <person name="Drula E."/>
            <person name="Lipzen A."/>
            <person name="Balint B."/>
            <person name="Henrissat B."/>
            <person name="Andreopoulos B."/>
            <person name="Martin F.M."/>
            <person name="Harder C.B."/>
            <person name="Rigling D."/>
            <person name="Ford K.L."/>
            <person name="Foster G.D."/>
            <person name="Pangilinan J."/>
            <person name="Papanicolaou A."/>
            <person name="Barry K."/>
            <person name="LaButti K."/>
            <person name="Viragh M."/>
            <person name="Koriabine M."/>
            <person name="Yan M."/>
            <person name="Riley R."/>
            <person name="Champramary S."/>
            <person name="Plett K.L."/>
            <person name="Tsai I.J."/>
            <person name="Slot J."/>
            <person name="Sipos G."/>
            <person name="Plett J."/>
            <person name="Nagy L.G."/>
            <person name="Grigoriev I.V."/>
        </authorList>
    </citation>
    <scope>NUCLEOTIDE SEQUENCE</scope>
    <source>
        <strain evidence="5">HWK02</strain>
    </source>
</reference>
<comment type="caution">
    <text evidence="5">The sequence shown here is derived from an EMBL/GenBank/DDBJ whole genome shotgun (WGS) entry which is preliminary data.</text>
</comment>
<dbReference type="AlphaFoldDB" id="A0AA39P0Y1"/>
<name>A0AA39P0Y1_9AGAR</name>
<dbReference type="EMBL" id="JAUEPU010000152">
    <property type="protein sequence ID" value="KAK0475341.1"/>
    <property type="molecule type" value="Genomic_DNA"/>
</dbReference>
<dbReference type="Pfam" id="PF03732">
    <property type="entry name" value="Retrotrans_gag"/>
    <property type="match status" value="1"/>
</dbReference>
<keyword evidence="2" id="KW-0479">Metal-binding</keyword>
<dbReference type="Gene3D" id="4.10.60.10">
    <property type="entry name" value="Zinc finger, CCHC-type"/>
    <property type="match status" value="1"/>
</dbReference>
<keyword evidence="6" id="KW-1185">Reference proteome</keyword>
<feature type="domain" description="CCHC-type" evidence="4">
    <location>
        <begin position="247"/>
        <end position="262"/>
    </location>
</feature>
<proteinExistence type="predicted"/>
<protein>
    <recommendedName>
        <fullName evidence="4">CCHC-type domain-containing protein</fullName>
    </recommendedName>
</protein>
<feature type="region of interest" description="Disordered" evidence="3">
    <location>
        <begin position="486"/>
        <end position="529"/>
    </location>
</feature>
<keyword evidence="2" id="KW-0862">Zinc</keyword>